<accession>W7M864</accession>
<dbReference type="VEuPathDB" id="FungiDB:FVEG_05107"/>
<reference evidence="1 2" key="1">
    <citation type="journal article" date="2010" name="Nature">
        <title>Comparative genomics reveals mobile pathogenicity chromosomes in Fusarium.</title>
        <authorList>
            <person name="Ma L.J."/>
            <person name="van der Does H.C."/>
            <person name="Borkovich K.A."/>
            <person name="Coleman J.J."/>
            <person name="Daboussi M.J."/>
            <person name="Di Pietro A."/>
            <person name="Dufresne M."/>
            <person name="Freitag M."/>
            <person name="Grabherr M."/>
            <person name="Henrissat B."/>
            <person name="Houterman P.M."/>
            <person name="Kang S."/>
            <person name="Shim W.B."/>
            <person name="Woloshuk C."/>
            <person name="Xie X."/>
            <person name="Xu J.R."/>
            <person name="Antoniw J."/>
            <person name="Baker S.E."/>
            <person name="Bluhm B.H."/>
            <person name="Breakspear A."/>
            <person name="Brown D.W."/>
            <person name="Butchko R.A."/>
            <person name="Chapman S."/>
            <person name="Coulson R."/>
            <person name="Coutinho P.M."/>
            <person name="Danchin E.G."/>
            <person name="Diener A."/>
            <person name="Gale L.R."/>
            <person name="Gardiner D.M."/>
            <person name="Goff S."/>
            <person name="Hammond-Kosack K.E."/>
            <person name="Hilburn K."/>
            <person name="Hua-Van A."/>
            <person name="Jonkers W."/>
            <person name="Kazan K."/>
            <person name="Kodira C.D."/>
            <person name="Koehrsen M."/>
            <person name="Kumar L."/>
            <person name="Lee Y.H."/>
            <person name="Li L."/>
            <person name="Manners J.M."/>
            <person name="Miranda-Saavedra D."/>
            <person name="Mukherjee M."/>
            <person name="Park G."/>
            <person name="Park J."/>
            <person name="Park S.Y."/>
            <person name="Proctor R.H."/>
            <person name="Regev A."/>
            <person name="Ruiz-Roldan M.C."/>
            <person name="Sain D."/>
            <person name="Sakthikumar S."/>
            <person name="Sykes S."/>
            <person name="Schwartz D.C."/>
            <person name="Turgeon B.G."/>
            <person name="Wapinski I."/>
            <person name="Yoder O."/>
            <person name="Young S."/>
            <person name="Zeng Q."/>
            <person name="Zhou S."/>
            <person name="Galagan J."/>
            <person name="Cuomo C.A."/>
            <person name="Kistler H.C."/>
            <person name="Rep M."/>
        </authorList>
    </citation>
    <scope>NUCLEOTIDE SEQUENCE [LARGE SCALE GENOMIC DNA]</scope>
    <source>
        <strain evidence="2">M3125 / FGSC 7600</strain>
    </source>
</reference>
<gene>
    <name evidence="1" type="ORF">FVEG_05107</name>
</gene>
<dbReference type="KEGG" id="fvr:FVEG_05107"/>
<sequence>MMSFATNTYGNLSIEFYLTWAGRYNSQTLGDCHRLTWYKGLL</sequence>
<dbReference type="AlphaFoldDB" id="W7M864"/>
<proteinExistence type="predicted"/>
<dbReference type="GeneID" id="30063122"/>
<dbReference type="HOGENOM" id="CLU_3260627_0_0_1"/>
<evidence type="ECO:0000313" key="2">
    <source>
        <dbReference type="Proteomes" id="UP000009096"/>
    </source>
</evidence>
<dbReference type="RefSeq" id="XP_018749961.1">
    <property type="nucleotide sequence ID" value="XM_018893141.1"/>
</dbReference>
<name>W7M864_GIBM7</name>
<evidence type="ECO:0000313" key="1">
    <source>
        <dbReference type="EMBL" id="EWG43770.1"/>
    </source>
</evidence>
<dbReference type="EMBL" id="DS022247">
    <property type="protein sequence ID" value="EWG43770.1"/>
    <property type="molecule type" value="Genomic_DNA"/>
</dbReference>
<protein>
    <submittedName>
        <fullName evidence="1">Uncharacterized protein</fullName>
    </submittedName>
</protein>
<organism evidence="1 2">
    <name type="scientific">Gibberella moniliformis (strain M3125 / FGSC 7600)</name>
    <name type="common">Maize ear and stalk rot fungus</name>
    <name type="synonym">Fusarium verticillioides</name>
    <dbReference type="NCBI Taxonomy" id="334819"/>
    <lineage>
        <taxon>Eukaryota</taxon>
        <taxon>Fungi</taxon>
        <taxon>Dikarya</taxon>
        <taxon>Ascomycota</taxon>
        <taxon>Pezizomycotina</taxon>
        <taxon>Sordariomycetes</taxon>
        <taxon>Hypocreomycetidae</taxon>
        <taxon>Hypocreales</taxon>
        <taxon>Nectriaceae</taxon>
        <taxon>Fusarium</taxon>
        <taxon>Fusarium fujikuroi species complex</taxon>
    </lineage>
</organism>
<keyword evidence="2" id="KW-1185">Reference proteome</keyword>
<dbReference type="Proteomes" id="UP000009096">
    <property type="component" value="Chromosome 3"/>
</dbReference>